<evidence type="ECO:0000313" key="8">
    <source>
        <dbReference type="Proteomes" id="UP001378592"/>
    </source>
</evidence>
<feature type="region of interest" description="Disordered" evidence="5">
    <location>
        <begin position="1305"/>
        <end position="1347"/>
    </location>
</feature>
<feature type="coiled-coil region" evidence="4">
    <location>
        <begin position="837"/>
        <end position="1063"/>
    </location>
</feature>
<dbReference type="PANTHER" id="PTHR46515:SF1">
    <property type="entry name" value="TATA ELEMENT MODULATORY FACTOR"/>
    <property type="match status" value="1"/>
</dbReference>
<sequence>MSWFDASGFANLAKSALKEAQKTIDKALDIKDEDPNSSNLSKGNTPTNTDAEADSFFASWGLKSSGGKDTPGSTKDSPMSPIPVTDSCKGSPKSNKLTMSSSLWGSFTGSFFDNPRTSSIEDAEVAQASQVSDDAEGDPVSQQPQKVTIFPSYQDSEAMPGDIVSKGSWEGEGHSSLDTEVTLCDDTSEAGAEHFSTSKLVVESEDNVGMQRRLSICETEEEKEDVIGSSAVTGETLGVQKSVLEVKQECSDETVIQVMRRRDVSNTNGFKYNRLSVISSESDKKSSESVEVLGSASSEGGSGCTTSPESDLPLLSPEMSASSSFTGLKLSALASSPESVEVIPDTPSSVEILCDESNGRTSETTMSSPHMSPGDPPAPPNSLAVLAQNVLDSNTNRRSTDEEITSSEGDKISPESVEVIPEEDEDEEEEDASVADDSYTSASESTATVTTTVMEQPSISFISRSEGSTDVTKSPLHVSKHHSGDASSNESSLYSSTISTKTDANDGKSPSTKILSQGLGAMESSYSDCLIISDVQINVQSEGPALTHSSSRSGLQLNLQSMDPSKSSDSVLEDETEKEAKNVTKTPPCSKQMVLLHSSMSVPGLSESSNEECSLLSDSRTVVNTDSSGEGTVMESSSEEIIPSVPLETNSSSGATIGRSAVGGSVSGGVIASGSESKLPLQHSSSYYVKTMLADAIGEDDVKDSRMDTLLPAREQSPISSESRSDMVKVESDQTSGHTSGDELETTTSSDIEIISSPNGDSSSTQSRQSPAKLLQRSVRGKLGLAIERSDSPGLEILGKLNYSEKVKECMDVVLGHQRELSETSSGGSEDCHYLEVEKLLKRMAEMTEILEARETKLVELSRSNVELQENNSELKNQLEAALLSKVTETQDIHQVTEEFTQRLSSLERKFQQAIRDKETYRKQLEQAKVEAASRMSVGELEGMVAEKDEIIRELREEGEKLSKQQLQHSNIIKKLRAKEKENENVIKNQKEQIEEFSQEVERLKRSLTAKDEVERTQIEAVHLLTAKTKRLEKERQSLDKQLEEMQHKTDTLKTSLEIANRDLAESRKASAAKDKEVKEAALSAELSAKQELLAAIEETQTTAQEEREQLLSQIEELHVKLRLTDEQHTERETSIRKECSELIRRLEQAEARNEELAQSVSVATRPLLRQLESLQGTNSTLQAAWEKQERHLSETISELQGRVSSLTEQERSSREQSISFRTRVSSLESRLNASKNEILQLKVDLERQQSASEKLKQDSSKEIAEAELLNATLKEQVISLQREMTGLEQQLAVERAAVEAEKRRTSVLQDQLRERESVEKERPLIRPSPPSGTPRSSPTLSFGRASLSESLSSTTWPQFQDDVFECSSSSGRFNNVYESLRSGNTTSLLEGLQAQLKLRDGEVQQLQWEMSRRDAERTALTGELSTLTARLEEQEQQLKQALEVHKIYEDIQHKYDALLQMYGEKVEETQELRLDLEDVKEMYKTQIDQLLKKEPTA</sequence>
<feature type="compositionally biased region" description="Basic and acidic residues" evidence="5">
    <location>
        <begin position="723"/>
        <end position="732"/>
    </location>
</feature>
<feature type="compositionally biased region" description="Polar residues" evidence="5">
    <location>
        <begin position="359"/>
        <end position="370"/>
    </location>
</feature>
<organism evidence="7 8">
    <name type="scientific">Gryllus longicercus</name>
    <dbReference type="NCBI Taxonomy" id="2509291"/>
    <lineage>
        <taxon>Eukaryota</taxon>
        <taxon>Metazoa</taxon>
        <taxon>Ecdysozoa</taxon>
        <taxon>Arthropoda</taxon>
        <taxon>Hexapoda</taxon>
        <taxon>Insecta</taxon>
        <taxon>Pterygota</taxon>
        <taxon>Neoptera</taxon>
        <taxon>Polyneoptera</taxon>
        <taxon>Orthoptera</taxon>
        <taxon>Ensifera</taxon>
        <taxon>Gryllidea</taxon>
        <taxon>Grylloidea</taxon>
        <taxon>Gryllidae</taxon>
        <taxon>Gryllinae</taxon>
        <taxon>Gryllus</taxon>
    </lineage>
</organism>
<feature type="coiled-coil region" evidence="4">
    <location>
        <begin position="1418"/>
        <end position="1494"/>
    </location>
</feature>
<dbReference type="Pfam" id="PF12329">
    <property type="entry name" value="TMF_DNA_bd"/>
    <property type="match status" value="1"/>
</dbReference>
<feature type="coiled-coil region" evidence="4">
    <location>
        <begin position="1225"/>
        <end position="1305"/>
    </location>
</feature>
<feature type="region of interest" description="Disordered" evidence="5">
    <location>
        <begin position="544"/>
        <end position="587"/>
    </location>
</feature>
<keyword evidence="8" id="KW-1185">Reference proteome</keyword>
<feature type="compositionally biased region" description="Polar residues" evidence="5">
    <location>
        <begin position="544"/>
        <end position="570"/>
    </location>
</feature>
<feature type="compositionally biased region" description="Basic and acidic residues" evidence="5">
    <location>
        <begin position="1312"/>
        <end position="1325"/>
    </location>
</feature>
<evidence type="ECO:0000313" key="7">
    <source>
        <dbReference type="EMBL" id="KAK7866994.1"/>
    </source>
</evidence>
<accession>A0AAN9VZG7</accession>
<feature type="region of interest" description="Disordered" evidence="5">
    <location>
        <begin position="123"/>
        <end position="144"/>
    </location>
</feature>
<feature type="compositionally biased region" description="Polar residues" evidence="5">
    <location>
        <begin position="295"/>
        <end position="309"/>
    </location>
</feature>
<comment type="subcellular location">
    <subcellularLocation>
        <location evidence="1">Golgi apparatus</location>
    </subcellularLocation>
</comment>
<feature type="compositionally biased region" description="Low complexity" evidence="5">
    <location>
        <begin position="746"/>
        <end position="757"/>
    </location>
</feature>
<comment type="caution">
    <text evidence="7">The sequence shown here is derived from an EMBL/GenBank/DDBJ whole genome shotgun (WGS) entry which is preliminary data.</text>
</comment>
<feature type="compositionally biased region" description="Polar residues" evidence="5">
    <location>
        <begin position="485"/>
        <end position="514"/>
    </location>
</feature>
<protein>
    <recommendedName>
        <fullName evidence="6">TATA element modulatory factor 1 TATA binding domain-containing protein</fullName>
    </recommendedName>
</protein>
<dbReference type="InterPro" id="IPR022091">
    <property type="entry name" value="TMF_TATA-bd"/>
</dbReference>
<name>A0AAN9VZG7_9ORTH</name>
<dbReference type="EMBL" id="JAZDUA010000129">
    <property type="protein sequence ID" value="KAK7866994.1"/>
    <property type="molecule type" value="Genomic_DNA"/>
</dbReference>
<gene>
    <name evidence="7" type="ORF">R5R35_006861</name>
</gene>
<evidence type="ECO:0000256" key="3">
    <source>
        <dbReference type="ARBA" id="ARBA00023054"/>
    </source>
</evidence>
<dbReference type="GO" id="GO:0005783">
    <property type="term" value="C:endoplasmic reticulum"/>
    <property type="evidence" value="ECO:0007669"/>
    <property type="project" value="TreeGrafter"/>
</dbReference>
<evidence type="ECO:0000256" key="1">
    <source>
        <dbReference type="ARBA" id="ARBA00004555"/>
    </source>
</evidence>
<keyword evidence="2" id="KW-0333">Golgi apparatus</keyword>
<evidence type="ECO:0000256" key="4">
    <source>
        <dbReference type="SAM" id="Coils"/>
    </source>
</evidence>
<feature type="region of interest" description="Disordered" evidence="5">
    <location>
        <begin position="334"/>
        <end position="514"/>
    </location>
</feature>
<evidence type="ECO:0000256" key="2">
    <source>
        <dbReference type="ARBA" id="ARBA00023034"/>
    </source>
</evidence>
<dbReference type="InterPro" id="IPR052602">
    <property type="entry name" value="Growth_transcription_reg"/>
</dbReference>
<dbReference type="Pfam" id="PF12325">
    <property type="entry name" value="TMF_TATA_bd"/>
    <property type="match status" value="1"/>
</dbReference>
<feature type="compositionally biased region" description="Polar residues" evidence="5">
    <location>
        <begin position="758"/>
        <end position="770"/>
    </location>
</feature>
<proteinExistence type="predicted"/>
<feature type="region of interest" description="Disordered" evidence="5">
    <location>
        <begin position="710"/>
        <end position="775"/>
    </location>
</feature>
<evidence type="ECO:0000259" key="6">
    <source>
        <dbReference type="Pfam" id="PF12325"/>
    </source>
</evidence>
<keyword evidence="3 4" id="KW-0175">Coiled coil</keyword>
<dbReference type="GO" id="GO:0005794">
    <property type="term" value="C:Golgi apparatus"/>
    <property type="evidence" value="ECO:0007669"/>
    <property type="project" value="UniProtKB-SubCell"/>
</dbReference>
<feature type="domain" description="TATA element modulatory factor 1 TATA binding" evidence="6">
    <location>
        <begin position="1381"/>
        <end position="1491"/>
    </location>
</feature>
<feature type="compositionally biased region" description="Low complexity" evidence="5">
    <location>
        <begin position="435"/>
        <end position="453"/>
    </location>
</feature>
<feature type="compositionally biased region" description="Acidic residues" evidence="5">
    <location>
        <begin position="420"/>
        <end position="434"/>
    </location>
</feature>
<feature type="compositionally biased region" description="Polar residues" evidence="5">
    <location>
        <begin position="454"/>
        <end position="472"/>
    </location>
</feature>
<feature type="compositionally biased region" description="Polar residues" evidence="5">
    <location>
        <begin position="36"/>
        <end position="50"/>
    </location>
</feature>
<dbReference type="PANTHER" id="PTHR46515">
    <property type="entry name" value="TATA ELEMENT MODULATORY FACTOR TMF1"/>
    <property type="match status" value="1"/>
</dbReference>
<feature type="coiled-coil region" evidence="4">
    <location>
        <begin position="1090"/>
        <end position="1160"/>
    </location>
</feature>
<dbReference type="Proteomes" id="UP001378592">
    <property type="component" value="Unassembled WGS sequence"/>
</dbReference>
<evidence type="ECO:0000256" key="5">
    <source>
        <dbReference type="SAM" id="MobiDB-lite"/>
    </source>
</evidence>
<dbReference type="InterPro" id="IPR022092">
    <property type="entry name" value="TMF_DNA-bd"/>
</dbReference>
<reference evidence="7 8" key="1">
    <citation type="submission" date="2024-03" db="EMBL/GenBank/DDBJ databases">
        <title>The genome assembly and annotation of the cricket Gryllus longicercus Weissman &amp; Gray.</title>
        <authorList>
            <person name="Szrajer S."/>
            <person name="Gray D."/>
            <person name="Ylla G."/>
        </authorList>
    </citation>
    <scope>NUCLEOTIDE SEQUENCE [LARGE SCALE GENOMIC DNA]</scope>
    <source>
        <strain evidence="7">DAG 2021-001</strain>
        <tissue evidence="7">Whole body minus gut</tissue>
    </source>
</reference>
<feature type="region of interest" description="Disordered" evidence="5">
    <location>
        <begin position="281"/>
        <end position="320"/>
    </location>
</feature>
<feature type="region of interest" description="Disordered" evidence="5">
    <location>
        <begin position="28"/>
        <end position="99"/>
    </location>
</feature>